<accession>A0A158Q4S8</accession>
<evidence type="ECO:0000313" key="11">
    <source>
        <dbReference type="EMBL" id="VDN50702.1"/>
    </source>
</evidence>
<name>A0A158Q4S8_DRAME</name>
<keyword evidence="4" id="KW-0498">Mitosis</keyword>
<dbReference type="Proteomes" id="UP000038040">
    <property type="component" value="Unplaced"/>
</dbReference>
<evidence type="ECO:0000256" key="7">
    <source>
        <dbReference type="ARBA" id="ARBA00023306"/>
    </source>
</evidence>
<dbReference type="Gene3D" id="3.30.70.1620">
    <property type="match status" value="1"/>
</dbReference>
<evidence type="ECO:0000256" key="4">
    <source>
        <dbReference type="ARBA" id="ARBA00022776"/>
    </source>
</evidence>
<reference evidence="11 13" key="2">
    <citation type="submission" date="2018-11" db="EMBL/GenBank/DDBJ databases">
        <authorList>
            <consortium name="Pathogen Informatics"/>
        </authorList>
    </citation>
    <scope>NUCLEOTIDE SEQUENCE [LARGE SCALE GENOMIC DNA]</scope>
</reference>
<dbReference type="InterPro" id="IPR010935">
    <property type="entry name" value="SMC_hinge"/>
</dbReference>
<dbReference type="SMART" id="SM00968">
    <property type="entry name" value="SMC_hinge"/>
    <property type="match status" value="1"/>
</dbReference>
<dbReference type="SUPFAM" id="SSF52540">
    <property type="entry name" value="P-loop containing nucleoside triphosphate hydrolases"/>
    <property type="match status" value="2"/>
</dbReference>
<comment type="similarity">
    <text evidence="2">Belongs to the SMC family. SMC3 subfamily.</text>
</comment>
<protein>
    <recommendedName>
        <fullName evidence="8">Structural maintenance of chromosomes protein</fullName>
    </recommendedName>
</protein>
<dbReference type="FunFam" id="3.40.50.300:FF:000370">
    <property type="entry name" value="Structural maintenance of chromosomes 3"/>
    <property type="match status" value="1"/>
</dbReference>
<dbReference type="PANTHER" id="PTHR43977">
    <property type="entry name" value="STRUCTURAL MAINTENANCE OF CHROMOSOMES PROTEIN 3"/>
    <property type="match status" value="1"/>
</dbReference>
<evidence type="ECO:0000256" key="1">
    <source>
        <dbReference type="ARBA" id="ARBA00004123"/>
    </source>
</evidence>
<feature type="domain" description="SMC hinge" evidence="10">
    <location>
        <begin position="519"/>
        <end position="632"/>
    </location>
</feature>
<proteinExistence type="inferred from homology"/>
<evidence type="ECO:0000313" key="12">
    <source>
        <dbReference type="Proteomes" id="UP000038040"/>
    </source>
</evidence>
<dbReference type="GO" id="GO:0016887">
    <property type="term" value="F:ATP hydrolysis activity"/>
    <property type="evidence" value="ECO:0007669"/>
    <property type="project" value="InterPro"/>
</dbReference>
<dbReference type="InterPro" id="IPR003395">
    <property type="entry name" value="RecF/RecN/SMC_N"/>
</dbReference>
<dbReference type="Gene3D" id="3.40.50.300">
    <property type="entry name" value="P-loop containing nucleotide triphosphate hydrolases"/>
    <property type="match status" value="2"/>
</dbReference>
<evidence type="ECO:0000256" key="2">
    <source>
        <dbReference type="ARBA" id="ARBA00005917"/>
    </source>
</evidence>
<keyword evidence="6 8" id="KW-0539">Nucleus</keyword>
<gene>
    <name evidence="11" type="ORF">DME_LOCUS675</name>
</gene>
<reference evidence="14" key="1">
    <citation type="submission" date="2016-04" db="UniProtKB">
        <authorList>
            <consortium name="WormBaseParasite"/>
        </authorList>
    </citation>
    <scope>IDENTIFICATION</scope>
</reference>
<keyword evidence="7" id="KW-0131">Cell cycle</keyword>
<feature type="coiled-coil region" evidence="9">
    <location>
        <begin position="385"/>
        <end position="461"/>
    </location>
</feature>
<dbReference type="GO" id="GO:0005524">
    <property type="term" value="F:ATP binding"/>
    <property type="evidence" value="ECO:0007669"/>
    <property type="project" value="InterPro"/>
</dbReference>
<dbReference type="AlphaFoldDB" id="A0A158Q4S8"/>
<evidence type="ECO:0000256" key="6">
    <source>
        <dbReference type="ARBA" id="ARBA00023242"/>
    </source>
</evidence>
<dbReference type="GO" id="GO:0032991">
    <property type="term" value="C:protein-containing complex"/>
    <property type="evidence" value="ECO:0007669"/>
    <property type="project" value="UniProtKB-ARBA"/>
</dbReference>
<dbReference type="STRING" id="318479.A0A158Q4S8"/>
<keyword evidence="3" id="KW-0132">Cell division</keyword>
<evidence type="ECO:0000313" key="13">
    <source>
        <dbReference type="Proteomes" id="UP000274756"/>
    </source>
</evidence>
<dbReference type="GO" id="GO:0051276">
    <property type="term" value="P:chromosome organization"/>
    <property type="evidence" value="ECO:0007669"/>
    <property type="project" value="InterPro"/>
</dbReference>
<dbReference type="GO" id="GO:0005634">
    <property type="term" value="C:nucleus"/>
    <property type="evidence" value="ECO:0007669"/>
    <property type="project" value="UniProtKB-SubCell"/>
</dbReference>
<dbReference type="InterPro" id="IPR027417">
    <property type="entry name" value="P-loop_NTPase"/>
</dbReference>
<dbReference type="CDD" id="cd03272">
    <property type="entry name" value="ABC_SMC3_euk"/>
    <property type="match status" value="1"/>
</dbReference>
<keyword evidence="5 9" id="KW-0175">Coiled coil</keyword>
<sequence length="1189" mass="138312">VNISGFRSYRETTVNDFSPRHNVVVGRNAIQFVLSDEFSHLRMEQRQGLIHEGTGERVTTASVEIVFDNSDHRIVAVEGNEVRVLRRVSLKKDQYFIDSKMVTRSDVANLMESAGFSRSNPYHIVKQGKINELATSPDSHRLKLLREVAGTRVYDERKEESMKILRETNAKSEKIEALLTYIEERLKTLEEEKEDLKEYQKWDKVKRSIEYMIYDNELKEARKKLDKLAEQREELNTRQGKVTNDLLTAQNRSLKASADQRRLEARFKGMREEKEALLSEQTERFQKKTELELLIKDLREDVEKERSGRNMAEDVLNKLKADIAAKEEEFKEIVPKYESLTEDAAKLNTDIRILDQRCKEFYAKQGYRDQYKTIEERDKALTKEIRFYDRQLTGIRDQIAEIKQNLEEEEQEEQQLHIKIMELDIHAEECVDRMSKLNQEMAELRRRLDQAIILQQEASRDEKNVRDNLEAIKIDVLQAEQDLRRLIPRFVMSGVDSVRKVLQHFRDNNHNGQYNSILNGYRGIVIDLFGCDSIYYQAVEVTTGNRLFYHVVDDDRIAMKIIKEVNAQKLMGEVNFFPLNRIIASQKRKTSDPDARPILDSLVYDEAYDVVFTHIFGGTAIVRNMLAGTRLAKKEGFDCVTFEGDQISRRGEMTGGYLDAKKSRMELHSTVCQLMEQKAIIEQALREATSKNNERTTTVEKIRMEGESLEQAVAALKDEHRTASEKKRYLSQQLQQIMKNKEPKMGQCVILKNRIREMEANKEGLQRQLETPLHSQLSEEEQAVLNNLQEEIKQKKVRLEIVNRERTDIELVKHRLENQLTTNLFRKRENLQAKIHDISVDEKRNNLQAEMAEMQLVNNRLTEIMTRLAELDRHLDEYERTQSELSRELEDCQEQQKDLEAQVTEFSKQVDLICTKQSAMQAKREDIMKKIKELGSLPMDAKQYESLPMKQLDRKLNEALEKLKKYENVNKKALDQYVQASSQKEDLTKRMEEHRANEKSINDLLAVLELRKYEAIQLTFKQVSKNFQVVFQKLVPGGEGRLIMRISDEDSEAAKDRTNLQQVEAFTGVGIKVSFSGSDETREMQQLSGGQKSLVALALIFAIQKCDPAPFYLFDEIDAALDAQHRKAVADMIHELSENAQFITTTFRAELLDCAEKYFGVHFRNKVSHIDVVTKEQAYDFVEDDQTHG</sequence>
<dbReference type="OrthoDB" id="431497at2759"/>
<dbReference type="WBParaSite" id="DME_0000563001-mRNA-1">
    <property type="protein sequence ID" value="DME_0000563001-mRNA-1"/>
    <property type="gene ID" value="DME_0000563001"/>
</dbReference>
<organism evidence="12 14">
    <name type="scientific">Dracunculus medinensis</name>
    <name type="common">Guinea worm</name>
    <dbReference type="NCBI Taxonomy" id="318479"/>
    <lineage>
        <taxon>Eukaryota</taxon>
        <taxon>Metazoa</taxon>
        <taxon>Ecdysozoa</taxon>
        <taxon>Nematoda</taxon>
        <taxon>Chromadorea</taxon>
        <taxon>Rhabditida</taxon>
        <taxon>Spirurina</taxon>
        <taxon>Dracunculoidea</taxon>
        <taxon>Dracunculidae</taxon>
        <taxon>Dracunculus</taxon>
    </lineage>
</organism>
<dbReference type="PIRSF" id="PIRSF005719">
    <property type="entry name" value="SMC"/>
    <property type="match status" value="1"/>
</dbReference>
<evidence type="ECO:0000259" key="10">
    <source>
        <dbReference type="SMART" id="SM00968"/>
    </source>
</evidence>
<dbReference type="InterPro" id="IPR036277">
    <property type="entry name" value="SMC_hinge_sf"/>
</dbReference>
<dbReference type="SUPFAM" id="SSF75553">
    <property type="entry name" value="Smc hinge domain"/>
    <property type="match status" value="1"/>
</dbReference>
<dbReference type="Pfam" id="PF02463">
    <property type="entry name" value="SMC_N"/>
    <property type="match status" value="1"/>
</dbReference>
<keyword evidence="13" id="KW-1185">Reference proteome</keyword>
<dbReference type="GO" id="GO:0051301">
    <property type="term" value="P:cell division"/>
    <property type="evidence" value="ECO:0007669"/>
    <property type="project" value="UniProtKB-KW"/>
</dbReference>
<feature type="coiled-coil region" evidence="9">
    <location>
        <begin position="949"/>
        <end position="1004"/>
    </location>
</feature>
<dbReference type="Proteomes" id="UP000274756">
    <property type="component" value="Unassembled WGS sequence"/>
</dbReference>
<feature type="coiled-coil region" evidence="9">
    <location>
        <begin position="172"/>
        <end position="357"/>
    </location>
</feature>
<comment type="subcellular location">
    <subcellularLocation>
        <location evidence="1 8">Nucleus</location>
    </subcellularLocation>
</comment>
<feature type="coiled-coil region" evidence="9">
    <location>
        <begin position="674"/>
        <end position="909"/>
    </location>
</feature>
<dbReference type="InterPro" id="IPR024704">
    <property type="entry name" value="SMC"/>
</dbReference>
<dbReference type="EMBL" id="UYYG01000006">
    <property type="protein sequence ID" value="VDN50702.1"/>
    <property type="molecule type" value="Genomic_DNA"/>
</dbReference>
<dbReference type="Pfam" id="PF06470">
    <property type="entry name" value="SMC_hinge"/>
    <property type="match status" value="1"/>
</dbReference>
<evidence type="ECO:0000256" key="9">
    <source>
        <dbReference type="SAM" id="Coils"/>
    </source>
</evidence>
<dbReference type="Gene3D" id="1.20.1060.20">
    <property type="match status" value="1"/>
</dbReference>
<evidence type="ECO:0000256" key="3">
    <source>
        <dbReference type="ARBA" id="ARBA00022618"/>
    </source>
</evidence>
<evidence type="ECO:0000313" key="14">
    <source>
        <dbReference type="WBParaSite" id="DME_0000563001-mRNA-1"/>
    </source>
</evidence>
<dbReference type="InterPro" id="IPR041741">
    <property type="entry name" value="SMC3_ABC_euk"/>
</dbReference>
<evidence type="ECO:0000256" key="8">
    <source>
        <dbReference type="PIRNR" id="PIRNR005719"/>
    </source>
</evidence>
<evidence type="ECO:0000256" key="5">
    <source>
        <dbReference type="ARBA" id="ARBA00023054"/>
    </source>
</evidence>
<dbReference type="GO" id="GO:0005694">
    <property type="term" value="C:chromosome"/>
    <property type="evidence" value="ECO:0007669"/>
    <property type="project" value="InterPro"/>
</dbReference>